<comment type="caution">
    <text evidence="1">The sequence shown here is derived from an EMBL/GenBank/DDBJ whole genome shotgun (WGS) entry which is preliminary data.</text>
</comment>
<dbReference type="EMBL" id="JBHSMH010000097">
    <property type="protein sequence ID" value="MFC5471316.1"/>
    <property type="molecule type" value="Genomic_DNA"/>
</dbReference>
<accession>A0ABW0M3B0</accession>
<evidence type="ECO:0000313" key="1">
    <source>
        <dbReference type="EMBL" id="MFC5471316.1"/>
    </source>
</evidence>
<dbReference type="Proteomes" id="UP001596105">
    <property type="component" value="Unassembled WGS sequence"/>
</dbReference>
<organism evidence="1 2">
    <name type="scientific">Cohnella suwonensis</name>
    <dbReference type="NCBI Taxonomy" id="696072"/>
    <lineage>
        <taxon>Bacteria</taxon>
        <taxon>Bacillati</taxon>
        <taxon>Bacillota</taxon>
        <taxon>Bacilli</taxon>
        <taxon>Bacillales</taxon>
        <taxon>Paenibacillaceae</taxon>
        <taxon>Cohnella</taxon>
    </lineage>
</organism>
<protein>
    <submittedName>
        <fullName evidence="1">Uncharacterized protein</fullName>
    </submittedName>
</protein>
<sequence>MIKIVRTEVTQSGPKIIVKLNRVPNDESIVFALAKKMKNNPCKIASVKYNQDDLDIIVINNLKIKRKDTGEYVVNTSKSKLRSEHLPLKTLRKYFQSPQYTIVAQPILQIIINESDVITRPISRLLDLKYKKREIKQLAIKEMNLYKSLKSINAKYDE</sequence>
<reference evidence="2" key="1">
    <citation type="journal article" date="2019" name="Int. J. Syst. Evol. Microbiol.">
        <title>The Global Catalogue of Microorganisms (GCM) 10K type strain sequencing project: providing services to taxonomists for standard genome sequencing and annotation.</title>
        <authorList>
            <consortium name="The Broad Institute Genomics Platform"/>
            <consortium name="The Broad Institute Genome Sequencing Center for Infectious Disease"/>
            <person name="Wu L."/>
            <person name="Ma J."/>
        </authorList>
    </citation>
    <scope>NUCLEOTIDE SEQUENCE [LARGE SCALE GENOMIC DNA]</scope>
    <source>
        <strain evidence="2">CCUG 57113</strain>
    </source>
</reference>
<name>A0ABW0M3B0_9BACL</name>
<gene>
    <name evidence="1" type="ORF">ACFPPD_21750</name>
</gene>
<keyword evidence="2" id="KW-1185">Reference proteome</keyword>
<dbReference type="RefSeq" id="WP_209744421.1">
    <property type="nucleotide sequence ID" value="NZ_JBHSMH010000097.1"/>
</dbReference>
<evidence type="ECO:0000313" key="2">
    <source>
        <dbReference type="Proteomes" id="UP001596105"/>
    </source>
</evidence>
<proteinExistence type="predicted"/>